<evidence type="ECO:0000313" key="2">
    <source>
        <dbReference type="Proteomes" id="UP000087766"/>
    </source>
</evidence>
<dbReference type="KEGG" id="vra:106754808"/>
<dbReference type="OrthoDB" id="1939135at2759"/>
<dbReference type="STRING" id="3916.A0A1S3TF12"/>
<dbReference type="GeneID" id="106754808"/>
<reference evidence="3" key="1">
    <citation type="submission" date="2025-08" db="UniProtKB">
        <authorList>
            <consortium name="RefSeq"/>
        </authorList>
    </citation>
    <scope>IDENTIFICATION</scope>
    <source>
        <tissue evidence="3">Leaf</tissue>
    </source>
</reference>
<sequence length="259" mass="30253">MAPFEALYGRKCRTPLCWFQEGEAVLTRPEIIQQTTEKVKSIQERLKASQSRQKSYADRRRRPLEFVEGEHVFLRLNRAAGVGRVVRPNKLSPRFIGAYQILRCIGTVAYELALPPQLSNLHSIFHVSQLRKYIADRSHVLEDEDVQIKGDCSVELQLIKVDEGMKRQSGKTTTLIKVIWDNRTGDTTWEKEEDMKESYPHLFSSECPHRHLERFQRICSEMKPPHVPDDRIFLKAFLHSVEEAAWGWLYYLPPEFKTN</sequence>
<organism evidence="2 3">
    <name type="scientific">Vigna radiata var. radiata</name>
    <name type="common">Mung bean</name>
    <name type="synonym">Phaseolus aureus</name>
    <dbReference type="NCBI Taxonomy" id="3916"/>
    <lineage>
        <taxon>Eukaryota</taxon>
        <taxon>Viridiplantae</taxon>
        <taxon>Streptophyta</taxon>
        <taxon>Embryophyta</taxon>
        <taxon>Tracheophyta</taxon>
        <taxon>Spermatophyta</taxon>
        <taxon>Magnoliopsida</taxon>
        <taxon>eudicotyledons</taxon>
        <taxon>Gunneridae</taxon>
        <taxon>Pentapetalae</taxon>
        <taxon>rosids</taxon>
        <taxon>fabids</taxon>
        <taxon>Fabales</taxon>
        <taxon>Fabaceae</taxon>
        <taxon>Papilionoideae</taxon>
        <taxon>50 kb inversion clade</taxon>
        <taxon>NPAAA clade</taxon>
        <taxon>indigoferoid/millettioid clade</taxon>
        <taxon>Phaseoleae</taxon>
        <taxon>Vigna</taxon>
    </lineage>
</organism>
<evidence type="ECO:0000259" key="1">
    <source>
        <dbReference type="Pfam" id="PF24626"/>
    </source>
</evidence>
<proteinExistence type="predicted"/>
<accession>A0A1S3TF12</accession>
<dbReference type="PANTHER" id="PTHR46148">
    <property type="entry name" value="CHROMO DOMAIN-CONTAINING PROTEIN"/>
    <property type="match status" value="1"/>
</dbReference>
<dbReference type="PANTHER" id="PTHR46148:SF60">
    <property type="entry name" value="CHROMO DOMAIN-CONTAINING PROTEIN"/>
    <property type="match status" value="1"/>
</dbReference>
<protein>
    <submittedName>
        <fullName evidence="3">Uncharacterized protein LOC106754808</fullName>
    </submittedName>
</protein>
<name>A0A1S3TF12_VIGRR</name>
<evidence type="ECO:0000313" key="3">
    <source>
        <dbReference type="RefSeq" id="XP_014492363.1"/>
    </source>
</evidence>
<dbReference type="AlphaFoldDB" id="A0A1S3TF12"/>
<keyword evidence="2" id="KW-1185">Reference proteome</keyword>
<dbReference type="RefSeq" id="XP_014492363.1">
    <property type="nucleotide sequence ID" value="XM_014636877.1"/>
</dbReference>
<feature type="domain" description="Tf2-1-like SH3-like" evidence="1">
    <location>
        <begin position="69"/>
        <end position="133"/>
    </location>
</feature>
<dbReference type="Pfam" id="PF24626">
    <property type="entry name" value="SH3_Tf2-1"/>
    <property type="match status" value="1"/>
</dbReference>
<gene>
    <name evidence="3" type="primary">LOC106754808</name>
</gene>
<dbReference type="Proteomes" id="UP000087766">
    <property type="component" value="Unplaced"/>
</dbReference>
<dbReference type="InterPro" id="IPR056924">
    <property type="entry name" value="SH3_Tf2-1"/>
</dbReference>